<name>A8AAR3_IGNH4</name>
<protein>
    <recommendedName>
        <fullName evidence="3">RCK N-terminal domain-containing protein</fullName>
    </recommendedName>
</protein>
<evidence type="ECO:0008006" key="3">
    <source>
        <dbReference type="Google" id="ProtNLM"/>
    </source>
</evidence>
<dbReference type="EMBL" id="CP000816">
    <property type="protein sequence ID" value="ABU82015.1"/>
    <property type="molecule type" value="Genomic_DNA"/>
</dbReference>
<dbReference type="AlphaFoldDB" id="A8AAR3"/>
<accession>A8AAR3</accession>
<organism evidence="1 2">
    <name type="scientific">Ignicoccus hospitalis (strain KIN4/I / DSM 18386 / JCM 14125)</name>
    <dbReference type="NCBI Taxonomy" id="453591"/>
    <lineage>
        <taxon>Archaea</taxon>
        <taxon>Thermoproteota</taxon>
        <taxon>Thermoprotei</taxon>
        <taxon>Desulfurococcales</taxon>
        <taxon>Desulfurococcaceae</taxon>
        <taxon>Ignicoccus</taxon>
    </lineage>
</organism>
<proteinExistence type="predicted"/>
<gene>
    <name evidence="1" type="ordered locus">Igni_0833</name>
</gene>
<evidence type="ECO:0000313" key="1">
    <source>
        <dbReference type="EMBL" id="ABU82015.1"/>
    </source>
</evidence>
<sequence length="174" mass="18638">MGEGEECSVISETMEKGGYEVKRAPRVEEDEDVCFYQAVISCGGDEDVIQSVLDVYSLALENDCQAPRIIALADDPNVRVILERLGADVVLPVNAVARIAASIATYPYAGLLLLNAMKGELKVASKECLNSEGCDAFTLAGEKGIPIAVLSRGRWMPPSTNLKPGDIVVYFVVG</sequence>
<dbReference type="STRING" id="453591.Igni_0833"/>
<dbReference type="Proteomes" id="UP000000262">
    <property type="component" value="Chromosome"/>
</dbReference>
<evidence type="ECO:0000313" key="2">
    <source>
        <dbReference type="Proteomes" id="UP000000262"/>
    </source>
</evidence>
<reference evidence="1 2" key="1">
    <citation type="journal article" date="2008" name="Genome Biol.">
        <title>A genomic analysis of the archaeal system Ignicoccus hospitalis-Nanoarchaeum equitans.</title>
        <authorList>
            <person name="Podar M."/>
            <person name="Anderson I."/>
            <person name="Makarova K.S."/>
            <person name="Elkins J.G."/>
            <person name="Ivanova N."/>
            <person name="Wall M.A."/>
            <person name="Lykidis A."/>
            <person name="Mavromatis K."/>
            <person name="Sun H."/>
            <person name="Hudson M.E."/>
            <person name="Chen W."/>
            <person name="Deciu C."/>
            <person name="Hutchison D."/>
            <person name="Eads J.R."/>
            <person name="Anderson A."/>
            <person name="Fernandes F."/>
            <person name="Szeto E."/>
            <person name="Lapidus A."/>
            <person name="Kyrpides N.C."/>
            <person name="Saier M.H.Jr."/>
            <person name="Richardson P.M."/>
            <person name="Rachel R."/>
            <person name="Huber H."/>
            <person name="Eisen J.A."/>
            <person name="Koonin E.V."/>
            <person name="Keller M."/>
            <person name="Stetter K.O."/>
        </authorList>
    </citation>
    <scope>NUCLEOTIDE SEQUENCE [LARGE SCALE GENOMIC DNA]</scope>
    <source>
        <strain evidence="2">KIN4/I / DSM 18386 / JCM 14125</strain>
    </source>
</reference>
<dbReference type="HOGENOM" id="CLU_1536650_0_0_2"/>
<dbReference type="KEGG" id="iho:Igni_0833"/>
<keyword evidence="2" id="KW-1185">Reference proteome</keyword>